<keyword evidence="10" id="KW-0206">Cytoskeleton</keyword>
<keyword evidence="15" id="KW-1185">Reference proteome</keyword>
<feature type="compositionally biased region" description="Low complexity" evidence="12">
    <location>
        <begin position="427"/>
        <end position="458"/>
    </location>
</feature>
<feature type="compositionally biased region" description="Gly residues" evidence="12">
    <location>
        <begin position="1124"/>
        <end position="1134"/>
    </location>
</feature>
<dbReference type="Pfam" id="PF14604">
    <property type="entry name" value="SH3_9"/>
    <property type="match status" value="1"/>
</dbReference>
<dbReference type="FunCoup" id="A0A316YH88">
    <property type="interactions" value="165"/>
</dbReference>
<dbReference type="GO" id="GO:0042802">
    <property type="term" value="F:identical protein binding"/>
    <property type="evidence" value="ECO:0007669"/>
    <property type="project" value="InterPro"/>
</dbReference>
<evidence type="ECO:0000256" key="9">
    <source>
        <dbReference type="ARBA" id="ARBA00023203"/>
    </source>
</evidence>
<feature type="compositionally biased region" description="Polar residues" evidence="12">
    <location>
        <begin position="822"/>
        <end position="836"/>
    </location>
</feature>
<feature type="compositionally biased region" description="Low complexity" evidence="12">
    <location>
        <begin position="1135"/>
        <end position="1169"/>
    </location>
</feature>
<evidence type="ECO:0000313" key="14">
    <source>
        <dbReference type="EMBL" id="PWN88532.1"/>
    </source>
</evidence>
<dbReference type="PRINTS" id="PR00452">
    <property type="entry name" value="SH3DOMAIN"/>
</dbReference>
<feature type="compositionally biased region" description="Low complexity" evidence="12">
    <location>
        <begin position="992"/>
        <end position="1007"/>
    </location>
</feature>
<evidence type="ECO:0000256" key="5">
    <source>
        <dbReference type="ARBA" id="ARBA00020357"/>
    </source>
</evidence>
<dbReference type="InParanoid" id="A0A316YH88"/>
<feature type="compositionally biased region" description="Basic and acidic residues" evidence="12">
    <location>
        <begin position="633"/>
        <end position="661"/>
    </location>
</feature>
<feature type="compositionally biased region" description="Low complexity" evidence="12">
    <location>
        <begin position="339"/>
        <end position="348"/>
    </location>
</feature>
<feature type="domain" description="SH3" evidence="13">
    <location>
        <begin position="2"/>
        <end position="70"/>
    </location>
</feature>
<dbReference type="SMART" id="SM00326">
    <property type="entry name" value="SH3"/>
    <property type="match status" value="3"/>
</dbReference>
<evidence type="ECO:0000259" key="13">
    <source>
        <dbReference type="PROSITE" id="PS50002"/>
    </source>
</evidence>
<comment type="similarity">
    <text evidence="4">Belongs to the SLA1 family.</text>
</comment>
<evidence type="ECO:0000256" key="2">
    <source>
        <dbReference type="ARBA" id="ARBA00004134"/>
    </source>
</evidence>
<dbReference type="Pfam" id="PF00018">
    <property type="entry name" value="SH3_1"/>
    <property type="match status" value="2"/>
</dbReference>
<dbReference type="GO" id="GO:0005886">
    <property type="term" value="C:plasma membrane"/>
    <property type="evidence" value="ECO:0007669"/>
    <property type="project" value="UniProtKB-SubCell"/>
</dbReference>
<feature type="compositionally biased region" description="Low complexity" evidence="12">
    <location>
        <begin position="810"/>
        <end position="821"/>
    </location>
</feature>
<feature type="region of interest" description="Disordered" evidence="12">
    <location>
        <begin position="414"/>
        <end position="567"/>
    </location>
</feature>
<dbReference type="PROSITE" id="PS50002">
    <property type="entry name" value="SH3"/>
    <property type="match status" value="3"/>
</dbReference>
<sequence>MAYVSLCRALYDYTASAEDELSFAEDALLYVVEADDEEWWKAKLKSGESAQEEDGPIGLVPANYVEEAEPIRVSRALYDYDGTNDDELSIKEDELLSIFETDGDWLLVKKQTAQGQITGKLGFVPANYVDEVEAVDGVTSPMGGAAEEEEPEEEQVAPTAIAAAPALPQSTSMPKVKNDEIKMWGVSELDKKKKKKKGTLGIGNSSLFFASESDKAPVQKISILSIVGHSIESKGKQLNLILDDDAAKMIEAGEDKTIRFVFGKKDEVEDVCAKIEDSKSKVGTGEEGPSSEAPAANGTTALPPPPLLPGQQSVVASAAQPVLPPPTRTAAPILPPPQRASVPQASSSPAPPPATSNGAASGAEEEPAIALYDFEAQGDDELSVAENEELVLVERENEDWWKVRNTSGQEGVVPASYVEVTGPADQGGASKGAAANGAAGGAAAASATAAAAAAAAKAQQEEEEEEERRRAAEEEEERAERARMQEERRQKQEAQRRAREKEEARREALKSQPAPAPPKAPPTTATTDSVAARDVSIPKDRSAPSRPKDGGGRSKPSPARTRIWHDKTGQFKVEAEFLGFNQGKIRLHKLNGVVIEVAVEKMSHPDIQYLEDVTGRRLKPAGASSPSTSRRSTAADDPRRAERERERRREKEQEHRRREQAARGPKRNIDWFEFFLAAQVDVDDCTRYAAAFERDKIDESVLPDMEPSVLRSIGLREGDIIRVMKFIQRKYKPQQQSSSSSSNDIASQMKNDEALARKLQQQEQEARRTGTSPSPGLFSGPDGSLKNNTRRGRPTPSNSTARTPSGGVDAASLAAASESLARTTSPISRSATTSPTEVRRDAPAAAVSPTIAKASGFDDDAWTPRPSSTKPATPKPATPAPAPAAAASPAPAAPTPPPPPPAPAAAPAAVSPAPVETKPPPDPNSALFDKLANMKASSPSPQQRPGASPSNGSALNSYNGPRGPYAPVPQNQGLLQPLIGTQGTGQFLPTSMQPQQTGMMGMQPQQTGFGGGWQQPQSTGFGGFAPQQTGFQAQYQQPPQFQQPQQTGMTNISGFAGQMASGPTSPQPQQPQPLQQQQNGKDDKYGAANIFGQMKQGTLHQDQNKTSQPPQKYDALRPQPTGFQPGGVQFGGGMMQPQQTGYMGMGMQPQQTGFMQQQPHQQQQQQQGYMGQQFTGMPYGYQQY</sequence>
<feature type="compositionally biased region" description="Polar residues" evidence="12">
    <location>
        <begin position="1095"/>
        <end position="1110"/>
    </location>
</feature>
<dbReference type="OrthoDB" id="5971719at2759"/>
<dbReference type="Gene3D" id="2.30.30.700">
    <property type="entry name" value="SLA1 homology domain 1"/>
    <property type="match status" value="1"/>
</dbReference>
<dbReference type="AlphaFoldDB" id="A0A316YH88"/>
<feature type="compositionally biased region" description="Polar residues" evidence="12">
    <location>
        <begin position="969"/>
        <end position="991"/>
    </location>
</feature>
<dbReference type="InterPro" id="IPR001452">
    <property type="entry name" value="SH3_domain"/>
</dbReference>
<dbReference type="STRING" id="215250.A0A316YH88"/>
<evidence type="ECO:0000256" key="4">
    <source>
        <dbReference type="ARBA" id="ARBA00007948"/>
    </source>
</evidence>
<feature type="compositionally biased region" description="Pro residues" evidence="12">
    <location>
        <begin position="873"/>
        <end position="882"/>
    </location>
</feature>
<dbReference type="Gene3D" id="2.30.30.40">
    <property type="entry name" value="SH3 Domains"/>
    <property type="match status" value="3"/>
</dbReference>
<feature type="domain" description="SH3" evidence="13">
    <location>
        <begin position="71"/>
        <end position="134"/>
    </location>
</feature>
<dbReference type="GO" id="GO:0043130">
    <property type="term" value="F:ubiquitin binding"/>
    <property type="evidence" value="ECO:0007669"/>
    <property type="project" value="InterPro"/>
</dbReference>
<dbReference type="GeneID" id="37044359"/>
<accession>A0A316YH88</accession>
<evidence type="ECO:0000256" key="10">
    <source>
        <dbReference type="ARBA" id="ARBA00023212"/>
    </source>
</evidence>
<feature type="compositionally biased region" description="Basic and acidic residues" evidence="12">
    <location>
        <begin position="467"/>
        <end position="509"/>
    </location>
</feature>
<gene>
    <name evidence="14" type="ORF">FA10DRAFT_268715</name>
</gene>
<dbReference type="SUPFAM" id="SSF50044">
    <property type="entry name" value="SH3-domain"/>
    <property type="match status" value="3"/>
</dbReference>
<evidence type="ECO:0000256" key="3">
    <source>
        <dbReference type="ARBA" id="ARBA00004413"/>
    </source>
</evidence>
<feature type="compositionally biased region" description="Polar residues" evidence="12">
    <location>
        <begin position="935"/>
        <end position="959"/>
    </location>
</feature>
<dbReference type="EMBL" id="KZ819638">
    <property type="protein sequence ID" value="PWN88532.1"/>
    <property type="molecule type" value="Genomic_DNA"/>
</dbReference>
<keyword evidence="10" id="KW-0963">Cytoplasm</keyword>
<dbReference type="InterPro" id="IPR035800">
    <property type="entry name" value="Sla1_SH3_1"/>
</dbReference>
<dbReference type="InterPro" id="IPR013761">
    <property type="entry name" value="SAM/pointed_sf"/>
</dbReference>
<dbReference type="GO" id="GO:0006897">
    <property type="term" value="P:endocytosis"/>
    <property type="evidence" value="ECO:0007669"/>
    <property type="project" value="UniProtKB-KW"/>
</dbReference>
<dbReference type="InterPro" id="IPR056996">
    <property type="entry name" value="PH_SLA1"/>
</dbReference>
<feature type="compositionally biased region" description="Polar residues" evidence="12">
    <location>
        <begin position="759"/>
        <end position="774"/>
    </location>
</feature>
<feature type="region of interest" description="Disordered" evidence="12">
    <location>
        <begin position="755"/>
        <end position="1169"/>
    </location>
</feature>
<feature type="domain" description="SH3" evidence="13">
    <location>
        <begin position="363"/>
        <end position="423"/>
    </location>
</feature>
<evidence type="ECO:0000256" key="7">
    <source>
        <dbReference type="ARBA" id="ARBA00022583"/>
    </source>
</evidence>
<keyword evidence="9" id="KW-0009">Actin-binding</keyword>
<proteinExistence type="inferred from homology"/>
<dbReference type="Pfam" id="PF03983">
    <property type="entry name" value="SHD1"/>
    <property type="match status" value="1"/>
</dbReference>
<dbReference type="PANTHER" id="PTHR15735">
    <property type="entry name" value="FCH AND DOUBLE SH3 DOMAINS PROTEIN"/>
    <property type="match status" value="1"/>
</dbReference>
<evidence type="ECO:0000256" key="1">
    <source>
        <dbReference type="ARBA" id="ARBA00004125"/>
    </source>
</evidence>
<dbReference type="GO" id="GO:0030479">
    <property type="term" value="C:actin cortical patch"/>
    <property type="evidence" value="ECO:0007669"/>
    <property type="project" value="UniProtKB-SubCell"/>
</dbReference>
<keyword evidence="6 11" id="KW-0728">SH3 domain</keyword>
<keyword evidence="8" id="KW-0967">Endosome</keyword>
<dbReference type="GO" id="GO:0010008">
    <property type="term" value="C:endosome membrane"/>
    <property type="evidence" value="ECO:0007669"/>
    <property type="project" value="UniProtKB-SubCell"/>
</dbReference>
<dbReference type="Gene3D" id="1.10.150.50">
    <property type="entry name" value="Transcription Factor, Ets-1"/>
    <property type="match status" value="1"/>
</dbReference>
<dbReference type="Pfam" id="PF24081">
    <property type="entry name" value="PH_SLA1"/>
    <property type="match status" value="1"/>
</dbReference>
<evidence type="ECO:0000313" key="15">
    <source>
        <dbReference type="Proteomes" id="UP000245768"/>
    </source>
</evidence>
<comment type="subcellular location">
    <subcellularLocation>
        <location evidence="3">Cell membrane</location>
        <topology evidence="3">Peripheral membrane protein</topology>
        <orientation evidence="3">Cytoplasmic side</orientation>
    </subcellularLocation>
    <subcellularLocation>
        <location evidence="2">Cytoplasm</location>
        <location evidence="2">Cytoskeleton</location>
        <location evidence="2">Actin patch</location>
    </subcellularLocation>
    <subcellularLocation>
        <location evidence="1">Endosome membrane</location>
        <topology evidence="1">Peripheral membrane protein</topology>
        <orientation evidence="1">Cytoplasmic side</orientation>
    </subcellularLocation>
</comment>
<feature type="compositionally biased region" description="Basic and acidic residues" evidence="12">
    <location>
        <begin position="536"/>
        <end position="552"/>
    </location>
</feature>
<name>A0A316YH88_9BASI</name>
<protein>
    <recommendedName>
        <fullName evidence="5">Actin cytoskeleton-regulatory complex protein SLA1</fullName>
    </recommendedName>
</protein>
<feature type="compositionally biased region" description="Low complexity" evidence="12">
    <location>
        <begin position="620"/>
        <end position="632"/>
    </location>
</feature>
<feature type="compositionally biased region" description="Pro residues" evidence="12">
    <location>
        <begin position="322"/>
        <end position="338"/>
    </location>
</feature>
<dbReference type="CDD" id="cd11773">
    <property type="entry name" value="SH3_Sla1p_1"/>
    <property type="match status" value="1"/>
</dbReference>
<dbReference type="GO" id="GO:0030674">
    <property type="term" value="F:protein-macromolecule adaptor activity"/>
    <property type="evidence" value="ECO:0007669"/>
    <property type="project" value="InterPro"/>
</dbReference>
<dbReference type="GO" id="GO:0003779">
    <property type="term" value="F:actin binding"/>
    <property type="evidence" value="ECO:0007669"/>
    <property type="project" value="UniProtKB-KW"/>
</dbReference>
<dbReference type="InterPro" id="IPR007131">
    <property type="entry name" value="SHD1"/>
</dbReference>
<dbReference type="PANTHER" id="PTHR15735:SF21">
    <property type="entry name" value="PROTEIN NERVOUS WRECK"/>
    <property type="match status" value="1"/>
</dbReference>
<evidence type="ECO:0000256" key="6">
    <source>
        <dbReference type="ARBA" id="ARBA00022443"/>
    </source>
</evidence>
<dbReference type="RefSeq" id="XP_025375730.1">
    <property type="nucleotide sequence ID" value="XM_025522443.1"/>
</dbReference>
<evidence type="ECO:0000256" key="12">
    <source>
        <dbReference type="SAM" id="MobiDB-lite"/>
    </source>
</evidence>
<organism evidence="14 15">
    <name type="scientific">Acaromyces ingoldii</name>
    <dbReference type="NCBI Taxonomy" id="215250"/>
    <lineage>
        <taxon>Eukaryota</taxon>
        <taxon>Fungi</taxon>
        <taxon>Dikarya</taxon>
        <taxon>Basidiomycota</taxon>
        <taxon>Ustilaginomycotina</taxon>
        <taxon>Exobasidiomycetes</taxon>
        <taxon>Exobasidiales</taxon>
        <taxon>Cryptobasidiaceae</taxon>
        <taxon>Acaromyces</taxon>
    </lineage>
</organism>
<dbReference type="Proteomes" id="UP000245768">
    <property type="component" value="Unassembled WGS sequence"/>
</dbReference>
<evidence type="ECO:0000256" key="8">
    <source>
        <dbReference type="ARBA" id="ARBA00022753"/>
    </source>
</evidence>
<keyword evidence="7" id="KW-0254">Endocytosis</keyword>
<feature type="compositionally biased region" description="Low complexity" evidence="12">
    <location>
        <begin position="905"/>
        <end position="915"/>
    </location>
</feature>
<dbReference type="InterPro" id="IPR036028">
    <property type="entry name" value="SH3-like_dom_sf"/>
</dbReference>
<feature type="compositionally biased region" description="Pro residues" evidence="12">
    <location>
        <begin position="891"/>
        <end position="904"/>
    </location>
</feature>
<feature type="region of interest" description="Disordered" evidence="12">
    <location>
        <begin position="613"/>
        <end position="663"/>
    </location>
</feature>
<reference evidence="14" key="1">
    <citation type="journal article" date="2018" name="Mol. Biol. Evol.">
        <title>Broad Genomic Sampling Reveals a Smut Pathogenic Ancestry of the Fungal Clade Ustilaginomycotina.</title>
        <authorList>
            <person name="Kijpornyongpan T."/>
            <person name="Mondo S.J."/>
            <person name="Barry K."/>
            <person name="Sandor L."/>
            <person name="Lee J."/>
            <person name="Lipzen A."/>
            <person name="Pangilinan J."/>
            <person name="LaButti K."/>
            <person name="Hainaut M."/>
            <person name="Henrissat B."/>
            <person name="Grigoriev I.V."/>
            <person name="Spatafora J.W."/>
            <person name="Aime M.C."/>
        </authorList>
    </citation>
    <scope>NUCLEOTIDE SEQUENCE [LARGE SCALE GENOMIC DNA]</scope>
    <source>
        <strain evidence="14">MCA 4198</strain>
    </source>
</reference>
<feature type="region of interest" description="Disordered" evidence="12">
    <location>
        <begin position="279"/>
        <end position="367"/>
    </location>
</feature>
<feature type="compositionally biased region" description="Low complexity" evidence="12">
    <location>
        <begin position="1025"/>
        <end position="1048"/>
    </location>
</feature>
<evidence type="ECO:0000256" key="11">
    <source>
        <dbReference type="PROSITE-ProRule" id="PRU00192"/>
    </source>
</evidence>